<dbReference type="SUPFAM" id="SSF160582">
    <property type="entry name" value="MbtH-like"/>
    <property type="match status" value="1"/>
</dbReference>
<dbReference type="Proteomes" id="UP000032803">
    <property type="component" value="Chromosome I"/>
</dbReference>
<dbReference type="Gene3D" id="3.90.820.10">
    <property type="entry name" value="Structural Genomics, Unknown Function 30-nov-00 1gh9 Mol_id"/>
    <property type="match status" value="1"/>
</dbReference>
<dbReference type="PANTHER" id="PTHR38444">
    <property type="entry name" value="ENTEROBACTIN BIOSYNTHESIS PROTEIN YBDZ"/>
    <property type="match status" value="1"/>
</dbReference>
<dbReference type="Pfam" id="PF03621">
    <property type="entry name" value="MbtH"/>
    <property type="match status" value="1"/>
</dbReference>
<keyword evidence="3" id="KW-1185">Reference proteome</keyword>
<dbReference type="OrthoDB" id="7584480at2"/>
<dbReference type="AlphaFoldDB" id="A0A0A8UX10"/>
<feature type="domain" description="MbtH-like" evidence="1">
    <location>
        <begin position="8"/>
        <end position="53"/>
    </location>
</feature>
<evidence type="ECO:0000259" key="1">
    <source>
        <dbReference type="SMART" id="SM00923"/>
    </source>
</evidence>
<dbReference type="KEGG" id="lha:LHA_2608"/>
<sequence length="71" mass="8395">MSQLKDSNKEDYIVLVNDEGQYSIWPKHKKIPLGWRSSDKEGVREDCLKYIAEAWIDMTPNSLRKRINRLS</sequence>
<dbReference type="PATRIC" id="fig|449.7.peg.3378"/>
<dbReference type="InterPro" id="IPR038020">
    <property type="entry name" value="MbtH-like_sf"/>
</dbReference>
<dbReference type="GO" id="GO:0005829">
    <property type="term" value="C:cytosol"/>
    <property type="evidence" value="ECO:0007669"/>
    <property type="project" value="TreeGrafter"/>
</dbReference>
<dbReference type="RefSeq" id="WP_045106772.1">
    <property type="nucleotide sequence ID" value="NZ_LN681225.1"/>
</dbReference>
<dbReference type="GO" id="GO:0019290">
    <property type="term" value="P:siderophore biosynthetic process"/>
    <property type="evidence" value="ECO:0007669"/>
    <property type="project" value="TreeGrafter"/>
</dbReference>
<name>A0A0A8UX10_LEGHA</name>
<dbReference type="HOGENOM" id="CLU_181321_1_0_6"/>
<evidence type="ECO:0000313" key="3">
    <source>
        <dbReference type="Proteomes" id="UP000032803"/>
    </source>
</evidence>
<protein>
    <submittedName>
        <fullName evidence="2">Putative MbtH-like protein</fullName>
    </submittedName>
</protein>
<dbReference type="STRING" id="449.LHA_2608"/>
<reference evidence="3" key="1">
    <citation type="submission" date="2014-09" db="EMBL/GenBank/DDBJ databases">
        <authorList>
            <person name="Gomez-Valero L."/>
        </authorList>
    </citation>
    <scope>NUCLEOTIDE SEQUENCE [LARGE SCALE GENOMIC DNA]</scope>
    <source>
        <strain evidence="3">ATCC35250</strain>
    </source>
</reference>
<dbReference type="InterPro" id="IPR005153">
    <property type="entry name" value="MbtH-like_dom"/>
</dbReference>
<dbReference type="InterPro" id="IPR037407">
    <property type="entry name" value="MLP_fam"/>
</dbReference>
<evidence type="ECO:0000313" key="2">
    <source>
        <dbReference type="EMBL" id="CEK11612.1"/>
    </source>
</evidence>
<gene>
    <name evidence="2" type="ORF">LHA_2608</name>
</gene>
<accession>A0A0A8UX10</accession>
<proteinExistence type="predicted"/>
<dbReference type="SMART" id="SM00923">
    <property type="entry name" value="MbtH"/>
    <property type="match status" value="1"/>
</dbReference>
<dbReference type="PANTHER" id="PTHR38444:SF1">
    <property type="entry name" value="ENTEROBACTIN BIOSYNTHESIS PROTEIN YBDZ"/>
    <property type="match status" value="1"/>
</dbReference>
<dbReference type="EMBL" id="LN681225">
    <property type="protein sequence ID" value="CEK11612.1"/>
    <property type="molecule type" value="Genomic_DNA"/>
</dbReference>
<organism evidence="2 3">
    <name type="scientific">Legionella hackeliae</name>
    <dbReference type="NCBI Taxonomy" id="449"/>
    <lineage>
        <taxon>Bacteria</taxon>
        <taxon>Pseudomonadati</taxon>
        <taxon>Pseudomonadota</taxon>
        <taxon>Gammaproteobacteria</taxon>
        <taxon>Legionellales</taxon>
        <taxon>Legionellaceae</taxon>
        <taxon>Legionella</taxon>
    </lineage>
</organism>